<evidence type="ECO:0000313" key="8">
    <source>
        <dbReference type="Proteomes" id="UP001229421"/>
    </source>
</evidence>
<dbReference type="EMBL" id="JAUHHV010000001">
    <property type="protein sequence ID" value="KAK1438125.1"/>
    <property type="molecule type" value="Genomic_DNA"/>
</dbReference>
<dbReference type="GO" id="GO:0003677">
    <property type="term" value="F:DNA binding"/>
    <property type="evidence" value="ECO:0007669"/>
    <property type="project" value="UniProtKB-KW"/>
</dbReference>
<evidence type="ECO:0000256" key="2">
    <source>
        <dbReference type="ARBA" id="ARBA00023125"/>
    </source>
</evidence>
<gene>
    <name evidence="7" type="ORF">QVD17_03928</name>
</gene>
<keyword evidence="4" id="KW-0539">Nucleus</keyword>
<keyword evidence="8" id="KW-1185">Reference proteome</keyword>
<evidence type="ECO:0000256" key="3">
    <source>
        <dbReference type="ARBA" id="ARBA00023163"/>
    </source>
</evidence>
<sequence>MEPLNFTEHSMLQLPSGFRFHPTDEELIVHYLKPKAQSIPLPFNIPVADVNRSDPWTLPGDADHERYFFSTVETKYPCGKRSNRTALSGYWKTTGVDKKIVDSRNKHVVGTKKTLVFYRYKAPKGCKTNWVMHEYKLANSAAQGVKSWVICRVCLKKSGKKDFVKDEEMFELEKRGLVFYDFIGGPRKINDGSSSSCSSGITEDEGNSN</sequence>
<dbReference type="SUPFAM" id="SSF101941">
    <property type="entry name" value="NAC domain"/>
    <property type="match status" value="1"/>
</dbReference>
<feature type="region of interest" description="Disordered" evidence="5">
    <location>
        <begin position="190"/>
        <end position="209"/>
    </location>
</feature>
<dbReference type="Pfam" id="PF02365">
    <property type="entry name" value="NAM"/>
    <property type="match status" value="1"/>
</dbReference>
<dbReference type="PANTHER" id="PTHR31744">
    <property type="entry name" value="PROTEIN CUP-SHAPED COTYLEDON 2-RELATED"/>
    <property type="match status" value="1"/>
</dbReference>
<keyword evidence="2" id="KW-0238">DNA-binding</keyword>
<name>A0AAD8L980_TARER</name>
<evidence type="ECO:0000256" key="4">
    <source>
        <dbReference type="ARBA" id="ARBA00023242"/>
    </source>
</evidence>
<comment type="caution">
    <text evidence="7">The sequence shown here is derived from an EMBL/GenBank/DDBJ whole genome shotgun (WGS) entry which is preliminary data.</text>
</comment>
<keyword evidence="3" id="KW-0804">Transcription</keyword>
<keyword evidence="1" id="KW-0805">Transcription regulation</keyword>
<accession>A0AAD8L980</accession>
<evidence type="ECO:0000256" key="1">
    <source>
        <dbReference type="ARBA" id="ARBA00023015"/>
    </source>
</evidence>
<evidence type="ECO:0000313" key="7">
    <source>
        <dbReference type="EMBL" id="KAK1438125.1"/>
    </source>
</evidence>
<dbReference type="PANTHER" id="PTHR31744:SF93">
    <property type="entry name" value="NAC DOMAIN-CONTAINING PROTEIN"/>
    <property type="match status" value="1"/>
</dbReference>
<dbReference type="GO" id="GO:0006355">
    <property type="term" value="P:regulation of DNA-templated transcription"/>
    <property type="evidence" value="ECO:0007669"/>
    <property type="project" value="InterPro"/>
</dbReference>
<dbReference type="Gene3D" id="2.170.150.80">
    <property type="entry name" value="NAC domain"/>
    <property type="match status" value="1"/>
</dbReference>
<protein>
    <recommendedName>
        <fullName evidence="6">NAC domain-containing protein</fullName>
    </recommendedName>
</protein>
<reference evidence="7" key="1">
    <citation type="journal article" date="2023" name="bioRxiv">
        <title>Improved chromosome-level genome assembly for marigold (Tagetes erecta).</title>
        <authorList>
            <person name="Jiang F."/>
            <person name="Yuan L."/>
            <person name="Wang S."/>
            <person name="Wang H."/>
            <person name="Xu D."/>
            <person name="Wang A."/>
            <person name="Fan W."/>
        </authorList>
    </citation>
    <scope>NUCLEOTIDE SEQUENCE</scope>
    <source>
        <strain evidence="7">WSJ</strain>
        <tissue evidence="7">Leaf</tissue>
    </source>
</reference>
<evidence type="ECO:0000259" key="6">
    <source>
        <dbReference type="PROSITE" id="PS51005"/>
    </source>
</evidence>
<dbReference type="PROSITE" id="PS51005">
    <property type="entry name" value="NAC"/>
    <property type="match status" value="1"/>
</dbReference>
<organism evidence="7 8">
    <name type="scientific">Tagetes erecta</name>
    <name type="common">African marigold</name>
    <dbReference type="NCBI Taxonomy" id="13708"/>
    <lineage>
        <taxon>Eukaryota</taxon>
        <taxon>Viridiplantae</taxon>
        <taxon>Streptophyta</taxon>
        <taxon>Embryophyta</taxon>
        <taxon>Tracheophyta</taxon>
        <taxon>Spermatophyta</taxon>
        <taxon>Magnoliopsida</taxon>
        <taxon>eudicotyledons</taxon>
        <taxon>Gunneridae</taxon>
        <taxon>Pentapetalae</taxon>
        <taxon>asterids</taxon>
        <taxon>campanulids</taxon>
        <taxon>Asterales</taxon>
        <taxon>Asteraceae</taxon>
        <taxon>Asteroideae</taxon>
        <taxon>Heliantheae alliance</taxon>
        <taxon>Tageteae</taxon>
        <taxon>Tagetes</taxon>
    </lineage>
</organism>
<feature type="domain" description="NAC" evidence="6">
    <location>
        <begin position="14"/>
        <end position="156"/>
    </location>
</feature>
<dbReference type="AlphaFoldDB" id="A0AAD8L980"/>
<dbReference type="InterPro" id="IPR003441">
    <property type="entry name" value="NAC-dom"/>
</dbReference>
<dbReference type="InterPro" id="IPR036093">
    <property type="entry name" value="NAC_dom_sf"/>
</dbReference>
<dbReference type="Proteomes" id="UP001229421">
    <property type="component" value="Unassembled WGS sequence"/>
</dbReference>
<proteinExistence type="predicted"/>
<evidence type="ECO:0000256" key="5">
    <source>
        <dbReference type="SAM" id="MobiDB-lite"/>
    </source>
</evidence>